<protein>
    <recommendedName>
        <fullName evidence="1">Heterokaryon incompatibility domain-containing protein</fullName>
    </recommendedName>
</protein>
<dbReference type="PANTHER" id="PTHR24148">
    <property type="entry name" value="ANKYRIN REPEAT DOMAIN-CONTAINING PROTEIN 39 HOMOLOG-RELATED"/>
    <property type="match status" value="1"/>
</dbReference>
<dbReference type="EMBL" id="PDLM01000009">
    <property type="protein sequence ID" value="RDW69221.1"/>
    <property type="molecule type" value="Genomic_DNA"/>
</dbReference>
<dbReference type="Pfam" id="PF26639">
    <property type="entry name" value="Het-6_barrel"/>
    <property type="match status" value="1"/>
</dbReference>
<dbReference type="Pfam" id="PF06985">
    <property type="entry name" value="HET"/>
    <property type="match status" value="1"/>
</dbReference>
<organism evidence="2 3">
    <name type="scientific">Coleophoma cylindrospora</name>
    <dbReference type="NCBI Taxonomy" id="1849047"/>
    <lineage>
        <taxon>Eukaryota</taxon>
        <taxon>Fungi</taxon>
        <taxon>Dikarya</taxon>
        <taxon>Ascomycota</taxon>
        <taxon>Pezizomycotina</taxon>
        <taxon>Leotiomycetes</taxon>
        <taxon>Helotiales</taxon>
        <taxon>Dermateaceae</taxon>
        <taxon>Coleophoma</taxon>
    </lineage>
</organism>
<comment type="caution">
    <text evidence="2">The sequence shown here is derived from an EMBL/GenBank/DDBJ whole genome shotgun (WGS) entry which is preliminary data.</text>
</comment>
<dbReference type="InterPro" id="IPR010730">
    <property type="entry name" value="HET"/>
</dbReference>
<gene>
    <name evidence="2" type="ORF">BP6252_08241</name>
</gene>
<accession>A0A3D8R5L3</accession>
<feature type="domain" description="Heterokaryon incompatibility" evidence="1">
    <location>
        <begin position="47"/>
        <end position="204"/>
    </location>
</feature>
<name>A0A3D8R5L3_9HELO</name>
<keyword evidence="3" id="KW-1185">Reference proteome</keyword>
<sequence>MSSAQGWYRKLDVSTTEIRLVTIEPGEWSTPISCTMRTARLTKESNYEALSYVWGDPKSGGNITLNNKDFRVLENLKIALSHLRGRQPRTLWIDAICINQEDPDERASQVRLMRDIYQRAQNTVIWIGDETAESRRALAWVLCMPVTGSPPGIYMNANNPALIQNMRELQRSTKGNLRALEDLNSLCDDIALRPYWARVWVVQEAIVSPRSVIKCGRSEVSLAHLTEVIFMVVASHFMPDLAIDFPISLMPLQRIMEFTNTRLLIQDKVPIPMSHLVSWFRDSLATDARDMAYGLVGIAADGKDDLLDPNYSKTNTKEDVYRNVVEHSFKSDGNLDLITMARGSMDSNWPSWVPDWAAPVARRGMKPEEYDFADHYTLKIPPLVLGFIESSRLFSHHVTKLHKMYKTAAEDGEYQPSIFAASGIFTPKYTILRNPSRLVVDGISVDRIKAVSTIFPYWSADWLYVTLWQWEKLVVENISGWRPANAAQKERSFEQVSNRCFQIFHDGEKASTQNFMDAKSKPFERMQRTWRSFSRKRQSPIGDAPYIGGGSVSKAYLQTLVTGMRETERLTEEEYDSFWQGNSRKELLVLLPFLNRIRSITKTRIFAVSDAGYIGVVPSNAQPGDDICVLFGCSVPVVIRKIDNHHIFIGECYVQGVMDGEAAKKFESGRTTSVTYTLH</sequence>
<dbReference type="Proteomes" id="UP000256645">
    <property type="component" value="Unassembled WGS sequence"/>
</dbReference>
<reference evidence="2 3" key="1">
    <citation type="journal article" date="2018" name="IMA Fungus">
        <title>IMA Genome-F 9: Draft genome sequence of Annulohypoxylon stygium, Aspergillus mulundensis, Berkeleyomyces basicola (syn. Thielaviopsis basicola), Ceratocystis smalleyi, two Cercospora beticola strains, Coleophoma cylindrospora, Fusarium fracticaudum, Phialophora cf. hyalina, and Morchella septimelata.</title>
        <authorList>
            <person name="Wingfield B.D."/>
            <person name="Bills G.F."/>
            <person name="Dong Y."/>
            <person name="Huang W."/>
            <person name="Nel W.J."/>
            <person name="Swalarsk-Parry B.S."/>
            <person name="Vaghefi N."/>
            <person name="Wilken P.M."/>
            <person name="An Z."/>
            <person name="de Beer Z.W."/>
            <person name="De Vos L."/>
            <person name="Chen L."/>
            <person name="Duong T.A."/>
            <person name="Gao Y."/>
            <person name="Hammerbacher A."/>
            <person name="Kikkert J.R."/>
            <person name="Li Y."/>
            <person name="Li H."/>
            <person name="Li K."/>
            <person name="Li Q."/>
            <person name="Liu X."/>
            <person name="Ma X."/>
            <person name="Naidoo K."/>
            <person name="Pethybridge S.J."/>
            <person name="Sun J."/>
            <person name="Steenkamp E.T."/>
            <person name="van der Nest M.A."/>
            <person name="van Wyk S."/>
            <person name="Wingfield M.J."/>
            <person name="Xiong C."/>
            <person name="Yue Q."/>
            <person name="Zhang X."/>
        </authorList>
    </citation>
    <scope>NUCLEOTIDE SEQUENCE [LARGE SCALE GENOMIC DNA]</scope>
    <source>
        <strain evidence="2 3">BP6252</strain>
    </source>
</reference>
<dbReference type="AlphaFoldDB" id="A0A3D8R5L3"/>
<evidence type="ECO:0000313" key="2">
    <source>
        <dbReference type="EMBL" id="RDW69221.1"/>
    </source>
</evidence>
<dbReference type="InterPro" id="IPR052895">
    <property type="entry name" value="HetReg/Transcr_Mod"/>
</dbReference>
<dbReference type="PANTHER" id="PTHR24148:SF64">
    <property type="entry name" value="HETEROKARYON INCOMPATIBILITY DOMAIN-CONTAINING PROTEIN"/>
    <property type="match status" value="1"/>
</dbReference>
<evidence type="ECO:0000313" key="3">
    <source>
        <dbReference type="Proteomes" id="UP000256645"/>
    </source>
</evidence>
<dbReference type="OrthoDB" id="2157530at2759"/>
<proteinExistence type="predicted"/>
<evidence type="ECO:0000259" key="1">
    <source>
        <dbReference type="Pfam" id="PF06985"/>
    </source>
</evidence>